<dbReference type="Proteomes" id="UP000008237">
    <property type="component" value="Unassembled WGS sequence"/>
</dbReference>
<organism evidence="2">
    <name type="scientific">Harpegnathos saltator</name>
    <name type="common">Jerdon's jumping ant</name>
    <dbReference type="NCBI Taxonomy" id="610380"/>
    <lineage>
        <taxon>Eukaryota</taxon>
        <taxon>Metazoa</taxon>
        <taxon>Ecdysozoa</taxon>
        <taxon>Arthropoda</taxon>
        <taxon>Hexapoda</taxon>
        <taxon>Insecta</taxon>
        <taxon>Pterygota</taxon>
        <taxon>Neoptera</taxon>
        <taxon>Endopterygota</taxon>
        <taxon>Hymenoptera</taxon>
        <taxon>Apocrita</taxon>
        <taxon>Aculeata</taxon>
        <taxon>Formicoidea</taxon>
        <taxon>Formicidae</taxon>
        <taxon>Ponerinae</taxon>
        <taxon>Ponerini</taxon>
        <taxon>Harpegnathos</taxon>
    </lineage>
</organism>
<name>E2BDD9_HARSA</name>
<gene>
    <name evidence="1" type="ORF">EAI_09133</name>
</gene>
<sequence length="205" mass="24186">MKPYLVRGVPNLEIPSIEPYHKQFYKIIFQNRFIPKCKFTDTFVRGISNFTIKEVKVANENCDIQFSAYFPFINVTTKLDAFVSLPHTSALIKCNRFRLSSHIMNVTAEIIIHGSNYTDHITRKKHLYVENVTVEFKNRGDMMITKKQRGTSGYQNKEANEYFQMKWDTLTSELKDRLEYLAAEIIQDITHSIYYNFPIYTLMIR</sequence>
<accession>E2BDD9</accession>
<evidence type="ECO:0000313" key="2">
    <source>
        <dbReference type="Proteomes" id="UP000008237"/>
    </source>
</evidence>
<evidence type="ECO:0000313" key="1">
    <source>
        <dbReference type="EMBL" id="EFN86291.1"/>
    </source>
</evidence>
<dbReference type="InterPro" id="IPR038606">
    <property type="entry name" value="To_sf"/>
</dbReference>
<dbReference type="InParanoid" id="E2BDD9"/>
<dbReference type="AlphaFoldDB" id="E2BDD9"/>
<dbReference type="Pfam" id="PF06585">
    <property type="entry name" value="JHBP"/>
    <property type="match status" value="1"/>
</dbReference>
<keyword evidence="2" id="KW-1185">Reference proteome</keyword>
<dbReference type="Gene3D" id="3.15.10.30">
    <property type="entry name" value="Haemolymph juvenile hormone binding protein"/>
    <property type="match status" value="1"/>
</dbReference>
<dbReference type="OrthoDB" id="8196554at2759"/>
<proteinExistence type="predicted"/>
<dbReference type="InterPro" id="IPR010562">
    <property type="entry name" value="Haemolymph_juvenile_hormone-bd"/>
</dbReference>
<reference evidence="1 2" key="1">
    <citation type="journal article" date="2010" name="Science">
        <title>Genomic comparison of the ants Camponotus floridanus and Harpegnathos saltator.</title>
        <authorList>
            <person name="Bonasio R."/>
            <person name="Zhang G."/>
            <person name="Ye C."/>
            <person name="Mutti N.S."/>
            <person name="Fang X."/>
            <person name="Qin N."/>
            <person name="Donahue G."/>
            <person name="Yang P."/>
            <person name="Li Q."/>
            <person name="Li C."/>
            <person name="Zhang P."/>
            <person name="Huang Z."/>
            <person name="Berger S.L."/>
            <person name="Reinberg D."/>
            <person name="Wang J."/>
            <person name="Liebig J."/>
        </authorList>
    </citation>
    <scope>NUCLEOTIDE SEQUENCE [LARGE SCALE GENOMIC DNA]</scope>
    <source>
        <strain evidence="1 2">R22 G/1</strain>
    </source>
</reference>
<protein>
    <submittedName>
        <fullName evidence="1">Uncharacterized protein</fullName>
    </submittedName>
</protein>
<dbReference type="EMBL" id="GL447600">
    <property type="protein sequence ID" value="EFN86291.1"/>
    <property type="molecule type" value="Genomic_DNA"/>
</dbReference>